<evidence type="ECO:0000259" key="1">
    <source>
        <dbReference type="Pfam" id="PF11479"/>
    </source>
</evidence>
<feature type="domain" description="RNA silencing suppressor P21 C-terminal" evidence="1">
    <location>
        <begin position="94"/>
        <end position="167"/>
    </location>
</feature>
<feature type="domain" description="Suppressor of RNA silencing P21-like N-terminal" evidence="2">
    <location>
        <begin position="1"/>
        <end position="89"/>
    </location>
</feature>
<reference evidence="3" key="1">
    <citation type="submission" date="2013-06" db="EMBL/GenBank/DDBJ databases">
        <title>A novel isolate of Grapevine leafroll-associated virus 2 causes asymptomatic infection on own-rooted wine grape cultivar Sangiovese and negatively affects berry quality attributes.</title>
        <authorList>
            <person name="Poojari S."/>
            <person name="Alabi O.J."/>
            <person name="Naidu R.A."/>
        </authorList>
    </citation>
    <scope>NUCLEOTIDE SEQUENCE</scope>
    <source>
        <strain evidence="3">GLRaV-2-SG</strain>
    </source>
</reference>
<dbReference type="InterPro" id="IPR021742">
    <property type="entry name" value="RSS_P20_N"/>
</dbReference>
<dbReference type="EMBL" id="KF220376">
    <property type="protein sequence ID" value="AGW81840.1"/>
    <property type="molecule type" value="Genomic_RNA"/>
</dbReference>
<gene>
    <name evidence="3" type="primary">ORF8</name>
</gene>
<organism evidence="3">
    <name type="scientific">Grapevine leafroll-associated virus 2</name>
    <dbReference type="NCBI Taxonomy" id="64003"/>
    <lineage>
        <taxon>Viruses</taxon>
        <taxon>Riboviria</taxon>
        <taxon>Orthornavirae</taxon>
        <taxon>Kitrinoviricota</taxon>
        <taxon>Alsuviricetes</taxon>
        <taxon>Martellivirales</taxon>
        <taxon>Closteroviridae</taxon>
        <taxon>Closterovirus</taxon>
        <taxon>Closterovirus vitis</taxon>
    </lineage>
</organism>
<accession>A0A067Y7M4</accession>
<dbReference type="InterPro" id="IPR021575">
    <property type="entry name" value="Suppressor_P21_C"/>
</dbReference>
<dbReference type="Pfam" id="PF11757">
    <property type="entry name" value="RSS_P20"/>
    <property type="match status" value="1"/>
</dbReference>
<dbReference type="Pfam" id="PF11479">
    <property type="entry name" value="Suppressor_P21"/>
    <property type="match status" value="1"/>
</dbReference>
<evidence type="ECO:0000313" key="3">
    <source>
        <dbReference type="EMBL" id="AGW81840.1"/>
    </source>
</evidence>
<protein>
    <submittedName>
        <fullName evidence="3">p24 kDa protein</fullName>
    </submittedName>
</protein>
<evidence type="ECO:0000259" key="2">
    <source>
        <dbReference type="Pfam" id="PF11757"/>
    </source>
</evidence>
<name>A0A067Y7M4_9CLOS</name>
<proteinExistence type="predicted"/>
<sequence>MRVIVSPYEAEDILKRSTDMLRNINSGVLNTKECIKVFSTITRDLHCAKASYQWGVDTGLYQRDCAEKRLIDTVESNIRLAQPLVREKVAAHFCKDEPKELVAFITRKYVELTGVGIREVVKKEMRSLTKTVLNKLSLEMAFYMSPRAWKNAEWLDLKFSPVKIFRDLLLDVETLNDLCAEDDVHVEKMNENEDENHDLELQDEC</sequence>